<dbReference type="SMART" id="SM00184">
    <property type="entry name" value="RING"/>
    <property type="match status" value="1"/>
</dbReference>
<evidence type="ECO:0000256" key="3">
    <source>
        <dbReference type="PROSITE-ProRule" id="PRU00175"/>
    </source>
</evidence>
<dbReference type="EMBL" id="CP111017">
    <property type="protein sequence ID" value="WAR09157.1"/>
    <property type="molecule type" value="Genomic_DNA"/>
</dbReference>
<dbReference type="Proteomes" id="UP001164746">
    <property type="component" value="Chromosome 6"/>
</dbReference>
<dbReference type="Pfam" id="PF13920">
    <property type="entry name" value="zf-C3HC4_3"/>
    <property type="match status" value="1"/>
</dbReference>
<dbReference type="PANTHER" id="PTHR14879">
    <property type="entry name" value="CASPASE REGULATOR, RING FINGER DOMAIN-CONTAINING"/>
    <property type="match status" value="1"/>
</dbReference>
<dbReference type="InterPro" id="IPR051728">
    <property type="entry name" value="RING-FYVE_E3_ubiquitin-ligase"/>
</dbReference>
<evidence type="ECO:0000256" key="2">
    <source>
        <dbReference type="ARBA" id="ARBA00022833"/>
    </source>
</evidence>
<evidence type="ECO:0000259" key="5">
    <source>
        <dbReference type="PROSITE" id="PS50089"/>
    </source>
</evidence>
<evidence type="ECO:0000256" key="1">
    <source>
        <dbReference type="ARBA" id="ARBA00022771"/>
    </source>
</evidence>
<keyword evidence="2" id="KW-0862">Zinc</keyword>
<evidence type="ECO:0000313" key="7">
    <source>
        <dbReference type="Proteomes" id="UP001164746"/>
    </source>
</evidence>
<dbReference type="PROSITE" id="PS50089">
    <property type="entry name" value="ZF_RING_2"/>
    <property type="match status" value="1"/>
</dbReference>
<proteinExistence type="predicted"/>
<keyword evidence="1 3" id="KW-0479">Metal-binding</keyword>
<evidence type="ECO:0000256" key="4">
    <source>
        <dbReference type="SAM" id="MobiDB-lite"/>
    </source>
</evidence>
<feature type="domain" description="RING-type" evidence="5">
    <location>
        <begin position="36"/>
        <end position="71"/>
    </location>
</feature>
<name>A0ABY7EGN3_MYAAR</name>
<dbReference type="InterPro" id="IPR001841">
    <property type="entry name" value="Znf_RING"/>
</dbReference>
<evidence type="ECO:0000313" key="6">
    <source>
        <dbReference type="EMBL" id="WAR09157.1"/>
    </source>
</evidence>
<dbReference type="Gene3D" id="1.10.1170.10">
    <property type="entry name" value="Inhibitor Of Apoptosis Protein (2mihbC-IAP-1), Chain A"/>
    <property type="match status" value="1"/>
</dbReference>
<dbReference type="InterPro" id="IPR011029">
    <property type="entry name" value="DEATH-like_dom_sf"/>
</dbReference>
<reference evidence="6" key="1">
    <citation type="submission" date="2022-11" db="EMBL/GenBank/DDBJ databases">
        <title>Centuries of genome instability and evolution in soft-shell clam transmissible cancer (bioRxiv).</title>
        <authorList>
            <person name="Hart S.F.M."/>
            <person name="Yonemitsu M.A."/>
            <person name="Giersch R.M."/>
            <person name="Beal B.F."/>
            <person name="Arriagada G."/>
            <person name="Davis B.W."/>
            <person name="Ostrander E.A."/>
            <person name="Goff S.P."/>
            <person name="Metzger M.J."/>
        </authorList>
    </citation>
    <scope>NUCLEOTIDE SEQUENCE</scope>
    <source>
        <strain evidence="6">MELC-2E11</strain>
        <tissue evidence="6">Siphon/mantle</tissue>
    </source>
</reference>
<feature type="non-terminal residue" evidence="6">
    <location>
        <position position="1"/>
    </location>
</feature>
<dbReference type="Gene3D" id="1.10.533.10">
    <property type="entry name" value="Death Domain, Fas"/>
    <property type="match status" value="1"/>
</dbReference>
<sequence length="83" mass="9310">PKNGGGKNKKKRKKGKGDNGTQIRQENEKLREMQTCKICMERQVNTTLLPCGHLVSCDRCASRLAKCPICRTKIKGSVKTFMT</sequence>
<dbReference type="SUPFAM" id="SSF57850">
    <property type="entry name" value="RING/U-box"/>
    <property type="match status" value="1"/>
</dbReference>
<gene>
    <name evidence="6" type="ORF">MAR_019115</name>
</gene>
<keyword evidence="7" id="KW-1185">Reference proteome</keyword>
<organism evidence="6 7">
    <name type="scientific">Mya arenaria</name>
    <name type="common">Soft-shell clam</name>
    <dbReference type="NCBI Taxonomy" id="6604"/>
    <lineage>
        <taxon>Eukaryota</taxon>
        <taxon>Metazoa</taxon>
        <taxon>Spiralia</taxon>
        <taxon>Lophotrochozoa</taxon>
        <taxon>Mollusca</taxon>
        <taxon>Bivalvia</taxon>
        <taxon>Autobranchia</taxon>
        <taxon>Heteroconchia</taxon>
        <taxon>Euheterodonta</taxon>
        <taxon>Imparidentia</taxon>
        <taxon>Neoheterodontei</taxon>
        <taxon>Myida</taxon>
        <taxon>Myoidea</taxon>
        <taxon>Myidae</taxon>
        <taxon>Mya</taxon>
    </lineage>
</organism>
<keyword evidence="1 3" id="KW-0863">Zinc-finger</keyword>
<protein>
    <submittedName>
        <fullName evidence="6">BIRC2-like protein</fullName>
    </submittedName>
</protein>
<feature type="region of interest" description="Disordered" evidence="4">
    <location>
        <begin position="1"/>
        <end position="26"/>
    </location>
</feature>
<accession>A0ABY7EGN3</accession>
<dbReference type="PANTHER" id="PTHR14879:SF5">
    <property type="entry name" value="RING-TYPE DOMAIN-CONTAINING PROTEIN"/>
    <property type="match status" value="1"/>
</dbReference>